<dbReference type="RefSeq" id="WP_179728371.1">
    <property type="nucleotide sequence ID" value="NZ_BAABEF010000001.1"/>
</dbReference>
<organism evidence="3 4">
    <name type="scientific">Nocardioides kongjuensis</name>
    <dbReference type="NCBI Taxonomy" id="349522"/>
    <lineage>
        <taxon>Bacteria</taxon>
        <taxon>Bacillati</taxon>
        <taxon>Actinomycetota</taxon>
        <taxon>Actinomycetes</taxon>
        <taxon>Propionibacteriales</taxon>
        <taxon>Nocardioidaceae</taxon>
        <taxon>Nocardioides</taxon>
    </lineage>
</organism>
<feature type="compositionally biased region" description="Basic and acidic residues" evidence="1">
    <location>
        <begin position="18"/>
        <end position="32"/>
    </location>
</feature>
<feature type="compositionally biased region" description="Basic and acidic residues" evidence="1">
    <location>
        <begin position="1"/>
        <end position="12"/>
    </location>
</feature>
<evidence type="ECO:0000256" key="1">
    <source>
        <dbReference type="SAM" id="MobiDB-lite"/>
    </source>
</evidence>
<feature type="transmembrane region" description="Helical" evidence="2">
    <location>
        <begin position="64"/>
        <end position="80"/>
    </location>
</feature>
<dbReference type="AlphaFoldDB" id="A0A852RB35"/>
<keyword evidence="2" id="KW-0472">Membrane</keyword>
<evidence type="ECO:0000313" key="3">
    <source>
        <dbReference type="EMBL" id="NYD32153.1"/>
    </source>
</evidence>
<keyword evidence="2" id="KW-1133">Transmembrane helix</keyword>
<proteinExistence type="predicted"/>
<protein>
    <submittedName>
        <fullName evidence="3">Uncharacterized protein</fullName>
    </submittedName>
</protein>
<reference evidence="3 4" key="1">
    <citation type="submission" date="2020-07" db="EMBL/GenBank/DDBJ databases">
        <title>Sequencing the genomes of 1000 actinobacteria strains.</title>
        <authorList>
            <person name="Klenk H.-P."/>
        </authorList>
    </citation>
    <scope>NUCLEOTIDE SEQUENCE [LARGE SCALE GENOMIC DNA]</scope>
    <source>
        <strain evidence="3 4">DSM 19082</strain>
    </source>
</reference>
<name>A0A852RB35_9ACTN</name>
<keyword evidence="2" id="KW-0812">Transmembrane</keyword>
<keyword evidence="4" id="KW-1185">Reference proteome</keyword>
<evidence type="ECO:0000256" key="2">
    <source>
        <dbReference type="SAM" id="Phobius"/>
    </source>
</evidence>
<dbReference type="Proteomes" id="UP000582231">
    <property type="component" value="Unassembled WGS sequence"/>
</dbReference>
<feature type="region of interest" description="Disordered" evidence="1">
    <location>
        <begin position="1"/>
        <end position="47"/>
    </location>
</feature>
<evidence type="ECO:0000313" key="4">
    <source>
        <dbReference type="Proteomes" id="UP000582231"/>
    </source>
</evidence>
<sequence>MNDEAPRERSGDPGRWPRYLEPDQRIGEHLDTDGLPLPSANGSGDAISAWEARRTKARRSRNKWLRLGVFLAAVSAWGAVNRAGGGEQAPDPLPVEDRYQPIATAEGFVALDAALTAQTGGTDILELRGYGPDEMQVTVPPAQPGDLAEVWRWDGRTLEKWMGEQAGDKLPFALAEVDPAVLVAVDEEARGRSDGRLSDSRYDVEKPVDPEYDHWIYVKVYEVDHGGVTLWADLEGNVESDLVNKSWRDD</sequence>
<accession>A0A852RB35</accession>
<dbReference type="EMBL" id="JACCBF010000001">
    <property type="protein sequence ID" value="NYD32153.1"/>
    <property type="molecule type" value="Genomic_DNA"/>
</dbReference>
<comment type="caution">
    <text evidence="3">The sequence shown here is derived from an EMBL/GenBank/DDBJ whole genome shotgun (WGS) entry which is preliminary data.</text>
</comment>
<gene>
    <name evidence="3" type="ORF">BJ958_003699</name>
</gene>